<evidence type="ECO:0000313" key="1">
    <source>
        <dbReference type="EMBL" id="UNH40175.1"/>
    </source>
</evidence>
<proteinExistence type="predicted"/>
<dbReference type="EMBL" id="CP093255">
    <property type="protein sequence ID" value="UNH40175.1"/>
    <property type="molecule type" value="Genomic_DNA"/>
</dbReference>
<keyword evidence="2" id="KW-1185">Reference proteome</keyword>
<name>A0ACD3YB15_9GAMM</name>
<organism evidence="1 2">
    <name type="scientific">Moellerella wisconsensis</name>
    <dbReference type="NCBI Taxonomy" id="158849"/>
    <lineage>
        <taxon>Bacteria</taxon>
        <taxon>Pseudomonadati</taxon>
        <taxon>Pseudomonadota</taxon>
        <taxon>Gammaproteobacteria</taxon>
        <taxon>Enterobacterales</taxon>
        <taxon>Morganellaceae</taxon>
        <taxon>Moellerella</taxon>
    </lineage>
</organism>
<dbReference type="Proteomes" id="UP000829420">
    <property type="component" value="Chromosome"/>
</dbReference>
<protein>
    <submittedName>
        <fullName evidence="1">Cro/CI family transcriptional regulator</fullName>
    </submittedName>
</protein>
<reference evidence="1" key="1">
    <citation type="submission" date="2022-03" db="EMBL/GenBank/DDBJ databases">
        <title>ESBL-producing Moellerella wisconsensis and Escherichia marmotae isolated from wild game meat.</title>
        <authorList>
            <person name="Biggel M."/>
        </authorList>
    </citation>
    <scope>NUCLEOTIDE SEQUENCE</scope>
    <source>
        <strain evidence="1">W1</strain>
    </source>
</reference>
<sequence length="71" mass="8310">MTTEQIEKYFGSTGKIAEFFSISPEAFYQWKKRPNQLIPKNRAIEADYRTKGKLKYDPVLYKNSTKSISLN</sequence>
<gene>
    <name evidence="1" type="ORF">MNY70_07015</name>
</gene>
<evidence type="ECO:0000313" key="2">
    <source>
        <dbReference type="Proteomes" id="UP000829420"/>
    </source>
</evidence>
<accession>A0ACD3YB15</accession>